<proteinExistence type="predicted"/>
<dbReference type="PANTHER" id="PTHR12993">
    <property type="entry name" value="N-ACETYLGLUCOSAMINYL-PHOSPHATIDYLINOSITOL DE-N-ACETYLASE-RELATED"/>
    <property type="match status" value="1"/>
</dbReference>
<dbReference type="EMBL" id="JBEYRS010000003">
    <property type="protein sequence ID" value="MEW2362050.1"/>
    <property type="molecule type" value="Genomic_DNA"/>
</dbReference>
<reference evidence="2 3" key="1">
    <citation type="submission" date="2024-06" db="EMBL/GenBank/DDBJ databases">
        <title>The Natural Products Discovery Center: Release of the First 8490 Sequenced Strains for Exploring Actinobacteria Biosynthetic Diversity.</title>
        <authorList>
            <person name="Kalkreuter E."/>
            <person name="Kautsar S.A."/>
            <person name="Yang D."/>
            <person name="Bader C.D."/>
            <person name="Teijaro C.N."/>
            <person name="Fluegel L."/>
            <person name="Davis C.M."/>
            <person name="Simpson J.R."/>
            <person name="Lauterbach L."/>
            <person name="Steele A.D."/>
            <person name="Gui C."/>
            <person name="Meng S."/>
            <person name="Li G."/>
            <person name="Viehrig K."/>
            <person name="Ye F."/>
            <person name="Su P."/>
            <person name="Kiefer A.F."/>
            <person name="Nichols A."/>
            <person name="Cepeda A.J."/>
            <person name="Yan W."/>
            <person name="Fan B."/>
            <person name="Jiang Y."/>
            <person name="Adhikari A."/>
            <person name="Zheng C.-J."/>
            <person name="Schuster L."/>
            <person name="Cowan T.M."/>
            <person name="Smanski M.J."/>
            <person name="Chevrette M.G."/>
            <person name="De Carvalho L.P.S."/>
            <person name="Shen B."/>
        </authorList>
    </citation>
    <scope>NUCLEOTIDE SEQUENCE [LARGE SCALE GENOMIC DNA]</scope>
    <source>
        <strain evidence="2 3">NPDC047833</strain>
    </source>
</reference>
<evidence type="ECO:0000313" key="3">
    <source>
        <dbReference type="Proteomes" id="UP001553843"/>
    </source>
</evidence>
<dbReference type="PANTHER" id="PTHR12993:SF28">
    <property type="entry name" value="LMBE FAMILY PROTEIN"/>
    <property type="match status" value="1"/>
</dbReference>
<name>A0ABV3LRQ6_9ACTN</name>
<dbReference type="SUPFAM" id="SSF102588">
    <property type="entry name" value="LmbE-like"/>
    <property type="match status" value="1"/>
</dbReference>
<dbReference type="Proteomes" id="UP001553843">
    <property type="component" value="Unassembled WGS sequence"/>
</dbReference>
<dbReference type="RefSeq" id="WP_359771551.1">
    <property type="nucleotide sequence ID" value="NZ_JBEYRR010000001.1"/>
</dbReference>
<dbReference type="InterPro" id="IPR003737">
    <property type="entry name" value="GlcNAc_PI_deacetylase-related"/>
</dbReference>
<evidence type="ECO:0000256" key="1">
    <source>
        <dbReference type="ARBA" id="ARBA00022833"/>
    </source>
</evidence>
<evidence type="ECO:0000313" key="2">
    <source>
        <dbReference type="EMBL" id="MEW2362050.1"/>
    </source>
</evidence>
<dbReference type="Pfam" id="PF02585">
    <property type="entry name" value="PIG-L"/>
    <property type="match status" value="1"/>
</dbReference>
<protein>
    <submittedName>
        <fullName evidence="2">PIG-L deacetylase family protein</fullName>
    </submittedName>
</protein>
<dbReference type="Gene3D" id="3.40.50.10320">
    <property type="entry name" value="LmbE-like"/>
    <property type="match status" value="1"/>
</dbReference>
<dbReference type="InterPro" id="IPR024078">
    <property type="entry name" value="LmbE-like_dom_sf"/>
</dbReference>
<gene>
    <name evidence="2" type="ORF">AB0887_08790</name>
</gene>
<sequence>MAEVERVLVVVAHPDDVDFGAAGTVAGWCADGTQVWYCVVTDGEAGGTDLSVGRADMHRLRREEQRQAAAEVGVGGERICWLEYPDGGLELSLDLRRDIARAIRQVRPQILLTQSPNRNWEFLAPSHPDHLVTGEAALRAVYPDARNPFAFPELLSEERLEPWVVPEVWLSGGPIPNRFVDVTENFDAKMRALKAHASQIGSIARVEAEMRQWLGAQAEAAGLPAGRLAEPFQVVSTT</sequence>
<accession>A0ABV3LRQ6</accession>
<keyword evidence="1" id="KW-0862">Zinc</keyword>
<organism evidence="2 3">
    <name type="scientific">Streptomyces huasconensis</name>
    <dbReference type="NCBI Taxonomy" id="1854574"/>
    <lineage>
        <taxon>Bacteria</taxon>
        <taxon>Bacillati</taxon>
        <taxon>Actinomycetota</taxon>
        <taxon>Actinomycetes</taxon>
        <taxon>Kitasatosporales</taxon>
        <taxon>Streptomycetaceae</taxon>
        <taxon>Streptomyces</taxon>
    </lineage>
</organism>
<comment type="caution">
    <text evidence="2">The sequence shown here is derived from an EMBL/GenBank/DDBJ whole genome shotgun (WGS) entry which is preliminary data.</text>
</comment>
<keyword evidence="3" id="KW-1185">Reference proteome</keyword>